<dbReference type="InterPro" id="IPR045863">
    <property type="entry name" value="CorA_TM1_TM2"/>
</dbReference>
<comment type="caution">
    <text evidence="7">The sequence shown here is derived from an EMBL/GenBank/DDBJ whole genome shotgun (WGS) entry which is preliminary data.</text>
</comment>
<evidence type="ECO:0000256" key="3">
    <source>
        <dbReference type="ARBA" id="ARBA00022989"/>
    </source>
</evidence>
<evidence type="ECO:0000256" key="4">
    <source>
        <dbReference type="ARBA" id="ARBA00023136"/>
    </source>
</evidence>
<keyword evidence="8" id="KW-1185">Reference proteome</keyword>
<gene>
    <name evidence="7" type="ORF">QBC38DRAFT_378038</name>
</gene>
<dbReference type="AlphaFoldDB" id="A0AAN6YMX5"/>
<evidence type="ECO:0000313" key="7">
    <source>
        <dbReference type="EMBL" id="KAK4220951.1"/>
    </source>
</evidence>
<comment type="subcellular location">
    <subcellularLocation>
        <location evidence="1">Membrane</location>
        <topology evidence="1">Multi-pass membrane protein</topology>
    </subcellularLocation>
</comment>
<organism evidence="7 8">
    <name type="scientific">Podospora fimiseda</name>
    <dbReference type="NCBI Taxonomy" id="252190"/>
    <lineage>
        <taxon>Eukaryota</taxon>
        <taxon>Fungi</taxon>
        <taxon>Dikarya</taxon>
        <taxon>Ascomycota</taxon>
        <taxon>Pezizomycotina</taxon>
        <taxon>Sordariomycetes</taxon>
        <taxon>Sordariomycetidae</taxon>
        <taxon>Sordariales</taxon>
        <taxon>Podosporaceae</taxon>
        <taxon>Podospora</taxon>
    </lineage>
</organism>
<feature type="region of interest" description="Disordered" evidence="5">
    <location>
        <begin position="566"/>
        <end position="592"/>
    </location>
</feature>
<dbReference type="EMBL" id="MU865610">
    <property type="protein sequence ID" value="KAK4220951.1"/>
    <property type="molecule type" value="Genomic_DNA"/>
</dbReference>
<protein>
    <submittedName>
        <fullName evidence="7">Uncharacterized protein</fullName>
    </submittedName>
</protein>
<dbReference type="GO" id="GO:0016020">
    <property type="term" value="C:membrane"/>
    <property type="evidence" value="ECO:0007669"/>
    <property type="project" value="UniProtKB-SubCell"/>
</dbReference>
<evidence type="ECO:0000313" key="8">
    <source>
        <dbReference type="Proteomes" id="UP001301958"/>
    </source>
</evidence>
<dbReference type="Proteomes" id="UP001301958">
    <property type="component" value="Unassembled WGS sequence"/>
</dbReference>
<evidence type="ECO:0000256" key="5">
    <source>
        <dbReference type="SAM" id="MobiDB-lite"/>
    </source>
</evidence>
<keyword evidence="3 6" id="KW-1133">Transmembrane helix</keyword>
<accession>A0AAN6YMX5</accession>
<evidence type="ECO:0000256" key="1">
    <source>
        <dbReference type="ARBA" id="ARBA00004141"/>
    </source>
</evidence>
<evidence type="ECO:0000256" key="2">
    <source>
        <dbReference type="ARBA" id="ARBA00022692"/>
    </source>
</evidence>
<feature type="transmembrane region" description="Helical" evidence="6">
    <location>
        <begin position="429"/>
        <end position="452"/>
    </location>
</feature>
<reference evidence="7" key="1">
    <citation type="journal article" date="2023" name="Mol. Phylogenet. Evol.">
        <title>Genome-scale phylogeny and comparative genomics of the fungal order Sordariales.</title>
        <authorList>
            <person name="Hensen N."/>
            <person name="Bonometti L."/>
            <person name="Westerberg I."/>
            <person name="Brannstrom I.O."/>
            <person name="Guillou S."/>
            <person name="Cros-Aarteil S."/>
            <person name="Calhoun S."/>
            <person name="Haridas S."/>
            <person name="Kuo A."/>
            <person name="Mondo S."/>
            <person name="Pangilinan J."/>
            <person name="Riley R."/>
            <person name="LaButti K."/>
            <person name="Andreopoulos B."/>
            <person name="Lipzen A."/>
            <person name="Chen C."/>
            <person name="Yan M."/>
            <person name="Daum C."/>
            <person name="Ng V."/>
            <person name="Clum A."/>
            <person name="Steindorff A."/>
            <person name="Ohm R.A."/>
            <person name="Martin F."/>
            <person name="Silar P."/>
            <person name="Natvig D.O."/>
            <person name="Lalanne C."/>
            <person name="Gautier V."/>
            <person name="Ament-Velasquez S.L."/>
            <person name="Kruys A."/>
            <person name="Hutchinson M.I."/>
            <person name="Powell A.J."/>
            <person name="Barry K."/>
            <person name="Miller A.N."/>
            <person name="Grigoriev I.V."/>
            <person name="Debuchy R."/>
            <person name="Gladieux P."/>
            <person name="Hiltunen Thoren M."/>
            <person name="Johannesson H."/>
        </authorList>
    </citation>
    <scope>NUCLEOTIDE SEQUENCE</scope>
    <source>
        <strain evidence="7">CBS 990.96</strain>
    </source>
</reference>
<keyword evidence="4 6" id="KW-0472">Membrane</keyword>
<dbReference type="Gene3D" id="1.20.58.340">
    <property type="entry name" value="Magnesium transport protein CorA, transmembrane region"/>
    <property type="match status" value="1"/>
</dbReference>
<name>A0AAN6YMX5_9PEZI</name>
<proteinExistence type="predicted"/>
<dbReference type="SUPFAM" id="SSF144083">
    <property type="entry name" value="Magnesium transport protein CorA, transmembrane region"/>
    <property type="match status" value="1"/>
</dbReference>
<sequence>MFAFDADTLEHEVLVSNEGSSPSPLAYHEYAAFIKRIGPGSFGGAAFSANGELSHKMLSEAGAGDKLFNQALREGYALTREGEFEKQKGGYDPTLRGRTRQVICRRRVNFHSDEDGSLDGLDMKVEDYDALRLHPATLQYIRRITTESMFWDRRHERLSLLLCFSSDPRPPYDFLSMTYDLSTRTSTMLVRDSYDPKLHDLDELQQYGQRMEACRNHWAHPLVTAVTMLQVQFFLSERAMAENSKEVAALELDVERMAGFDIMDTAKPGKGRGSISSGGTTFVIPKRPTELMKNAHEAFKRSVKFLDTISWMERAVKILLQAGDAIDEVRCDGDGDEPTSPFMGGGRVATGFTRARILEDPMSAHWHEIRQYLESLQQLCMSLETDRHMLELRCKSQIDIIFAKMAQEDNILTARMAVTSTRDSSSLKALAVITALFMPGDFMASIFGMSMWETWENMEPEDKTPLPPRFWLYFQVSIPLTIIILVLWRAWWVNQDRFFRKHLSKELSEERYWTEDRRPRKLEHSFIRDFFTLSARKDEIRSDFSALPSQLPYSLSSAAATQTISSREGSVIEGKSGSSSSGPLPPPPMSAGSAALRIKQIAFLGTDPRKEGGSRGGSRRSTFKGDGVV</sequence>
<evidence type="ECO:0000256" key="6">
    <source>
        <dbReference type="SAM" id="Phobius"/>
    </source>
</evidence>
<keyword evidence="2 6" id="KW-0812">Transmembrane</keyword>
<feature type="region of interest" description="Disordered" evidence="5">
    <location>
        <begin position="604"/>
        <end position="629"/>
    </location>
</feature>
<feature type="transmembrane region" description="Helical" evidence="6">
    <location>
        <begin position="472"/>
        <end position="492"/>
    </location>
</feature>
<reference evidence="7" key="2">
    <citation type="submission" date="2023-05" db="EMBL/GenBank/DDBJ databases">
        <authorList>
            <consortium name="Lawrence Berkeley National Laboratory"/>
            <person name="Steindorff A."/>
            <person name="Hensen N."/>
            <person name="Bonometti L."/>
            <person name="Westerberg I."/>
            <person name="Brannstrom I.O."/>
            <person name="Guillou S."/>
            <person name="Cros-Aarteil S."/>
            <person name="Calhoun S."/>
            <person name="Haridas S."/>
            <person name="Kuo A."/>
            <person name="Mondo S."/>
            <person name="Pangilinan J."/>
            <person name="Riley R."/>
            <person name="Labutti K."/>
            <person name="Andreopoulos B."/>
            <person name="Lipzen A."/>
            <person name="Chen C."/>
            <person name="Yanf M."/>
            <person name="Daum C."/>
            <person name="Ng V."/>
            <person name="Clum A."/>
            <person name="Ohm R."/>
            <person name="Martin F."/>
            <person name="Silar P."/>
            <person name="Natvig D."/>
            <person name="Lalanne C."/>
            <person name="Gautier V."/>
            <person name="Ament-Velasquez S.L."/>
            <person name="Kruys A."/>
            <person name="Hutchinson M.I."/>
            <person name="Powell A.J."/>
            <person name="Barry K."/>
            <person name="Miller A.N."/>
            <person name="Grigoriev I.V."/>
            <person name="Debuchy R."/>
            <person name="Gladieux P."/>
            <person name="Thoren M.H."/>
            <person name="Johannesson H."/>
        </authorList>
    </citation>
    <scope>NUCLEOTIDE SEQUENCE</scope>
    <source>
        <strain evidence="7">CBS 990.96</strain>
    </source>
</reference>
<feature type="compositionally biased region" description="Low complexity" evidence="5">
    <location>
        <begin position="569"/>
        <end position="582"/>
    </location>
</feature>